<dbReference type="Gene3D" id="3.90.180.10">
    <property type="entry name" value="Medium-chain alcohol dehydrogenases, catalytic domain"/>
    <property type="match status" value="2"/>
</dbReference>
<reference evidence="3" key="1">
    <citation type="submission" date="2020-05" db="EMBL/GenBank/DDBJ databases">
        <authorList>
            <person name="Chiriac C."/>
            <person name="Salcher M."/>
            <person name="Ghai R."/>
            <person name="Kavagutti S V."/>
        </authorList>
    </citation>
    <scope>NUCLEOTIDE SEQUENCE</scope>
</reference>
<dbReference type="Pfam" id="PF08240">
    <property type="entry name" value="ADH_N"/>
    <property type="match status" value="1"/>
</dbReference>
<accession>A0A6J6LMB7</accession>
<feature type="domain" description="Enoyl reductase (ER)" evidence="2">
    <location>
        <begin position="93"/>
        <end position="458"/>
    </location>
</feature>
<dbReference type="InterPro" id="IPR020843">
    <property type="entry name" value="ER"/>
</dbReference>
<dbReference type="SMART" id="SM00829">
    <property type="entry name" value="PKS_ER"/>
    <property type="match status" value="1"/>
</dbReference>
<dbReference type="InterPro" id="IPR013154">
    <property type="entry name" value="ADH-like_N"/>
</dbReference>
<evidence type="ECO:0000256" key="1">
    <source>
        <dbReference type="ARBA" id="ARBA00022857"/>
    </source>
</evidence>
<name>A0A6J6LMB7_9ZZZZ</name>
<dbReference type="SUPFAM" id="SSF51735">
    <property type="entry name" value="NAD(P)-binding Rossmann-fold domains"/>
    <property type="match status" value="1"/>
</dbReference>
<dbReference type="EMBL" id="CAEZWV010000003">
    <property type="protein sequence ID" value="CAB4661773.1"/>
    <property type="molecule type" value="Genomic_DNA"/>
</dbReference>
<dbReference type="SUPFAM" id="SSF50129">
    <property type="entry name" value="GroES-like"/>
    <property type="match status" value="1"/>
</dbReference>
<dbReference type="InterPro" id="IPR013149">
    <property type="entry name" value="ADH-like_C"/>
</dbReference>
<dbReference type="PANTHER" id="PTHR44154">
    <property type="entry name" value="QUINONE OXIDOREDUCTASE"/>
    <property type="match status" value="1"/>
</dbReference>
<keyword evidence="1" id="KW-0521">NADP</keyword>
<dbReference type="PANTHER" id="PTHR44154:SF1">
    <property type="entry name" value="QUINONE OXIDOREDUCTASE"/>
    <property type="match status" value="1"/>
</dbReference>
<dbReference type="InterPro" id="IPR011032">
    <property type="entry name" value="GroES-like_sf"/>
</dbReference>
<organism evidence="3">
    <name type="scientific">freshwater metagenome</name>
    <dbReference type="NCBI Taxonomy" id="449393"/>
    <lineage>
        <taxon>unclassified sequences</taxon>
        <taxon>metagenomes</taxon>
        <taxon>ecological metagenomes</taxon>
    </lineage>
</organism>
<protein>
    <submittedName>
        <fullName evidence="3">Unannotated protein</fullName>
    </submittedName>
</protein>
<dbReference type="Pfam" id="PF00107">
    <property type="entry name" value="ADH_zinc_N"/>
    <property type="match status" value="1"/>
</dbReference>
<sequence length="487" mass="53575">MPPKCGAPELGARLFRLGDDSPKLVIANSPTPDISSSPKLAIVNRMEKILQAILNGASGEELAAIPLPTTYRAAIVRKEDEKMWEGIASADKDPRKSIHIAEVPVPEMAPDEVVIAVMASSINFNTVWSSIFEPISTFGALARLGRESKWAKRNDLDYHVLGSDASGVVLRVGSAVRNWKPGDKITVHCNHVDDQDPSSHSDSMMGSNQRIWGYETNFGGLADIALVKANQLMPKPGHLTWEEAAVSALCNSTSYRMLVSKNGANMKQGDVVLIWGASGGIGSYAVQYVLNGGGIPVAVVSSEEKAAILREMGCEYIINRKTANYKFWNDDNTHNESEWRRRGGDIRALVGEDPDIVFEHPGRSTFAASMFVTKKGGTIVTCAATSGFMMEFDNRYFWMRLKKLVGSHFANYKESYEANRLIEKGMIHPVMSQVFSLEETGEASYQVHNNMHEGKLGVLCLAPEEGLGVDNHELRAKVADKLTWFRR</sequence>
<gene>
    <name evidence="3" type="ORF">UFOPK2295_00225</name>
</gene>
<proteinExistence type="predicted"/>
<dbReference type="InterPro" id="IPR010085">
    <property type="entry name" value="Crot_CoA_red"/>
</dbReference>
<dbReference type="NCBIfam" id="TIGR01751">
    <property type="entry name" value="crot-CoA-red"/>
    <property type="match status" value="1"/>
</dbReference>
<dbReference type="GO" id="GO:0043880">
    <property type="term" value="F:crotonyl-CoA reductase activity"/>
    <property type="evidence" value="ECO:0007669"/>
    <property type="project" value="InterPro"/>
</dbReference>
<evidence type="ECO:0000259" key="2">
    <source>
        <dbReference type="SMART" id="SM00829"/>
    </source>
</evidence>
<evidence type="ECO:0000313" key="3">
    <source>
        <dbReference type="EMBL" id="CAB4661773.1"/>
    </source>
</evidence>
<dbReference type="AlphaFoldDB" id="A0A6J6LMB7"/>
<dbReference type="InterPro" id="IPR051603">
    <property type="entry name" value="Zinc-ADH_QOR/CCCR"/>
</dbReference>
<dbReference type="InterPro" id="IPR036291">
    <property type="entry name" value="NAD(P)-bd_dom_sf"/>
</dbReference>